<reference evidence="2 3" key="1">
    <citation type="submission" date="2014-02" db="EMBL/GenBank/DDBJ databases">
        <title>Genome Sequence of an Hyperthermophilic Archaeon, Thermococcus nautili 30-1, producing viral vesicles.</title>
        <authorList>
            <person name="Oberto J."/>
            <person name="Gaudin M."/>
            <person name="Cossu M."/>
            <person name="Gorlas A."/>
            <person name="Slesarev A."/>
            <person name="Marguet E."/>
            <person name="Forterre P."/>
        </authorList>
    </citation>
    <scope>NUCLEOTIDE SEQUENCE [LARGE SCALE GENOMIC DNA]</scope>
    <source>
        <strain evidence="2 3">30-1</strain>
    </source>
</reference>
<dbReference type="Proteomes" id="UP000019434">
    <property type="component" value="Chromosome"/>
</dbReference>
<dbReference type="GeneID" id="82171084"/>
<keyword evidence="3" id="KW-1185">Reference proteome</keyword>
<dbReference type="KEGG" id="tnu:BD01_1663"/>
<gene>
    <name evidence="2" type="ORF">BD01_1663</name>
</gene>
<feature type="transmembrane region" description="Helical" evidence="1">
    <location>
        <begin position="44"/>
        <end position="65"/>
    </location>
</feature>
<evidence type="ECO:0000313" key="2">
    <source>
        <dbReference type="EMBL" id="AHL23266.1"/>
    </source>
</evidence>
<evidence type="ECO:0000256" key="1">
    <source>
        <dbReference type="SAM" id="Phobius"/>
    </source>
</evidence>
<accession>W8P3C8</accession>
<dbReference type="Pfam" id="PF09946">
    <property type="entry name" value="DUF2178"/>
    <property type="match status" value="1"/>
</dbReference>
<feature type="transmembrane region" description="Helical" evidence="1">
    <location>
        <begin position="71"/>
        <end position="90"/>
    </location>
</feature>
<dbReference type="EMBL" id="CP007264">
    <property type="protein sequence ID" value="AHL23266.1"/>
    <property type="molecule type" value="Genomic_DNA"/>
</dbReference>
<dbReference type="InterPro" id="IPR019235">
    <property type="entry name" value="DUF2178_TM"/>
</dbReference>
<dbReference type="HOGENOM" id="CLU_2327394_0_0_2"/>
<feature type="transmembrane region" description="Helical" evidence="1">
    <location>
        <begin position="6"/>
        <end position="23"/>
    </location>
</feature>
<protein>
    <submittedName>
        <fullName evidence="2">Uncharacterized protein</fullName>
    </submittedName>
</protein>
<dbReference type="OrthoDB" id="102505at2157"/>
<dbReference type="STRING" id="195522.BD01_1663"/>
<dbReference type="eggNOG" id="ENOG502N5Q3">
    <property type="taxonomic scope" value="Archaea"/>
</dbReference>
<dbReference type="RefSeq" id="WP_042691770.1">
    <property type="nucleotide sequence ID" value="NZ_CP007264.1"/>
</dbReference>
<keyword evidence="1" id="KW-1133">Transmembrane helix</keyword>
<evidence type="ECO:0000313" key="3">
    <source>
        <dbReference type="Proteomes" id="UP000019434"/>
    </source>
</evidence>
<sequence length="98" mass="10694">MEPGSLLGLLVGLAVGLYLPTIYRRNVGFQRDERAERIEEKASLWALNFVQITSGAGVAYSAFIAGDTSTAAFSFLLVAFLTATVGRLLLKVYYSRVM</sequence>
<keyword evidence="1" id="KW-0812">Transmembrane</keyword>
<dbReference type="AlphaFoldDB" id="W8P3C8"/>
<proteinExistence type="predicted"/>
<keyword evidence="1" id="KW-0472">Membrane</keyword>
<organism evidence="2 3">
    <name type="scientific">Thermococcus nautili</name>
    <dbReference type="NCBI Taxonomy" id="195522"/>
    <lineage>
        <taxon>Archaea</taxon>
        <taxon>Methanobacteriati</taxon>
        <taxon>Methanobacteriota</taxon>
        <taxon>Thermococci</taxon>
        <taxon>Thermococcales</taxon>
        <taxon>Thermococcaceae</taxon>
        <taxon>Thermococcus</taxon>
    </lineage>
</organism>
<name>W8P3C8_9EURY</name>